<feature type="compositionally biased region" description="Acidic residues" evidence="1">
    <location>
        <begin position="133"/>
        <end position="149"/>
    </location>
</feature>
<dbReference type="AlphaFoldDB" id="A0A7R9EDT4"/>
<gene>
    <name evidence="2" type="ORF">TMSB3V08_LOCUS8032</name>
</gene>
<protein>
    <submittedName>
        <fullName evidence="2">Uncharacterized protein</fullName>
    </submittedName>
</protein>
<name>A0A7R9EDT4_9NEOP</name>
<accession>A0A7R9EDT4</accession>
<dbReference type="EMBL" id="OB794900">
    <property type="protein sequence ID" value="CAD7431293.1"/>
    <property type="molecule type" value="Genomic_DNA"/>
</dbReference>
<reference evidence="2" key="1">
    <citation type="submission" date="2020-11" db="EMBL/GenBank/DDBJ databases">
        <authorList>
            <person name="Tran Van P."/>
        </authorList>
    </citation>
    <scope>NUCLEOTIDE SEQUENCE</scope>
</reference>
<evidence type="ECO:0000313" key="2">
    <source>
        <dbReference type="EMBL" id="CAD7431293.1"/>
    </source>
</evidence>
<evidence type="ECO:0000256" key="1">
    <source>
        <dbReference type="SAM" id="MobiDB-lite"/>
    </source>
</evidence>
<feature type="region of interest" description="Disordered" evidence="1">
    <location>
        <begin position="40"/>
        <end position="94"/>
    </location>
</feature>
<organism evidence="2">
    <name type="scientific">Timema monikensis</name>
    <dbReference type="NCBI Taxonomy" id="170555"/>
    <lineage>
        <taxon>Eukaryota</taxon>
        <taxon>Metazoa</taxon>
        <taxon>Ecdysozoa</taxon>
        <taxon>Arthropoda</taxon>
        <taxon>Hexapoda</taxon>
        <taxon>Insecta</taxon>
        <taxon>Pterygota</taxon>
        <taxon>Neoptera</taxon>
        <taxon>Polyneoptera</taxon>
        <taxon>Phasmatodea</taxon>
        <taxon>Timematodea</taxon>
        <taxon>Timematoidea</taxon>
        <taxon>Timematidae</taxon>
        <taxon>Timema</taxon>
    </lineage>
</organism>
<feature type="region of interest" description="Disordered" evidence="1">
    <location>
        <begin position="132"/>
        <end position="155"/>
    </location>
</feature>
<proteinExistence type="predicted"/>
<sequence length="177" mass="19782">MSSLNCCFDIFKRLTAVDPYCAHFLRAAIKISRYFKARSGGTRQRLPRSAPPPPPHDRLWVGEGQEGQEEGESRSGVGEGGGGNNSQSESEKAWSHPRVRAWNLLSARWLVREHGNQTLDFGLIHRYRAKDDGEYEGDSECEGDDEYEGDGGKGSSVLPENERCLHVELIHLLPVVF</sequence>